<dbReference type="GO" id="GO:0003676">
    <property type="term" value="F:nucleic acid binding"/>
    <property type="evidence" value="ECO:0007669"/>
    <property type="project" value="InterPro"/>
</dbReference>
<dbReference type="GO" id="GO:0004523">
    <property type="term" value="F:RNA-DNA hybrid ribonuclease activity"/>
    <property type="evidence" value="ECO:0007669"/>
    <property type="project" value="InterPro"/>
</dbReference>
<evidence type="ECO:0000313" key="3">
    <source>
        <dbReference type="Proteomes" id="UP000593573"/>
    </source>
</evidence>
<dbReference type="OrthoDB" id="996233at2759"/>
<dbReference type="AlphaFoldDB" id="A0A7J8WET8"/>
<dbReference type="EMBL" id="JABFAB010247709">
    <property type="protein sequence ID" value="MBA0673561.1"/>
    <property type="molecule type" value="Genomic_DNA"/>
</dbReference>
<dbReference type="Proteomes" id="UP000593573">
    <property type="component" value="Unassembled WGS sequence"/>
</dbReference>
<evidence type="ECO:0000313" key="2">
    <source>
        <dbReference type="EMBL" id="MBA0673561.1"/>
    </source>
</evidence>
<gene>
    <name evidence="2" type="ORF">Goklo_024311</name>
</gene>
<feature type="domain" description="RNase H type-1" evidence="1">
    <location>
        <begin position="1"/>
        <end position="56"/>
    </location>
</feature>
<dbReference type="InterPro" id="IPR002156">
    <property type="entry name" value="RNaseH_domain"/>
</dbReference>
<reference evidence="2 3" key="1">
    <citation type="journal article" date="2019" name="Genome Biol. Evol.">
        <title>Insights into the evolution of the New World diploid cottons (Gossypium, subgenus Houzingenia) based on genome sequencing.</title>
        <authorList>
            <person name="Grover C.E."/>
            <person name="Arick M.A. 2nd"/>
            <person name="Thrash A."/>
            <person name="Conover J.L."/>
            <person name="Sanders W.S."/>
            <person name="Peterson D.G."/>
            <person name="Frelichowski J.E."/>
            <person name="Scheffler J.A."/>
            <person name="Scheffler B.E."/>
            <person name="Wendel J.F."/>
        </authorList>
    </citation>
    <scope>NUCLEOTIDE SEQUENCE [LARGE SCALE GENOMIC DNA]</scope>
    <source>
        <strain evidence="2">57</strain>
        <tissue evidence="2">Leaf</tissue>
    </source>
</reference>
<dbReference type="PANTHER" id="PTHR34023">
    <property type="entry name" value="RNASE H DOMAIN-CONTAINING PROTEIN"/>
    <property type="match status" value="1"/>
</dbReference>
<keyword evidence="3" id="KW-1185">Reference proteome</keyword>
<organism evidence="2 3">
    <name type="scientific">Gossypium klotzschianum</name>
    <dbReference type="NCBI Taxonomy" id="34286"/>
    <lineage>
        <taxon>Eukaryota</taxon>
        <taxon>Viridiplantae</taxon>
        <taxon>Streptophyta</taxon>
        <taxon>Embryophyta</taxon>
        <taxon>Tracheophyta</taxon>
        <taxon>Spermatophyta</taxon>
        <taxon>Magnoliopsida</taxon>
        <taxon>eudicotyledons</taxon>
        <taxon>Gunneridae</taxon>
        <taxon>Pentapetalae</taxon>
        <taxon>rosids</taxon>
        <taxon>malvids</taxon>
        <taxon>Malvales</taxon>
        <taxon>Malvaceae</taxon>
        <taxon>Malvoideae</taxon>
        <taxon>Gossypium</taxon>
    </lineage>
</organism>
<sequence length="77" mass="8726">MESDNVMLIETIRHGLAAVSSVAEVILIHDWCSKNWEVKFRHIQLNANKVADCIAKADGDIIEQLVILEDPPHYVRC</sequence>
<name>A0A7J8WET8_9ROSI</name>
<accession>A0A7J8WET8</accession>
<protein>
    <recommendedName>
        <fullName evidence="1">RNase H type-1 domain-containing protein</fullName>
    </recommendedName>
</protein>
<dbReference type="PANTHER" id="PTHR34023:SF4">
    <property type="entry name" value="RNASE H TYPE-1 DOMAIN-CONTAINING PROTEIN"/>
    <property type="match status" value="1"/>
</dbReference>
<evidence type="ECO:0000259" key="1">
    <source>
        <dbReference type="Pfam" id="PF13456"/>
    </source>
</evidence>
<dbReference type="Pfam" id="PF13456">
    <property type="entry name" value="RVT_3"/>
    <property type="match status" value="1"/>
</dbReference>
<proteinExistence type="predicted"/>
<comment type="caution">
    <text evidence="2">The sequence shown here is derived from an EMBL/GenBank/DDBJ whole genome shotgun (WGS) entry which is preliminary data.</text>
</comment>